<evidence type="ECO:0000256" key="1">
    <source>
        <dbReference type="SAM" id="MobiDB-lite"/>
    </source>
</evidence>
<evidence type="ECO:0000313" key="2">
    <source>
        <dbReference type="EMBL" id="KAJ9612164.1"/>
    </source>
</evidence>
<dbReference type="GO" id="GO:0019901">
    <property type="term" value="F:protein kinase binding"/>
    <property type="evidence" value="ECO:0007669"/>
    <property type="project" value="InterPro"/>
</dbReference>
<protein>
    <submittedName>
        <fullName evidence="2">PHO85 cyclin-5</fullName>
    </submittedName>
</protein>
<dbReference type="EMBL" id="JAPDRK010000005">
    <property type="protein sequence ID" value="KAJ9612164.1"/>
    <property type="molecule type" value="Genomic_DNA"/>
</dbReference>
<accession>A0AA38XEW3</accession>
<proteinExistence type="predicted"/>
<feature type="compositionally biased region" description="Basic and acidic residues" evidence="1">
    <location>
        <begin position="514"/>
        <end position="525"/>
    </location>
</feature>
<evidence type="ECO:0000313" key="3">
    <source>
        <dbReference type="Proteomes" id="UP001172673"/>
    </source>
</evidence>
<feature type="compositionally biased region" description="Polar residues" evidence="1">
    <location>
        <begin position="562"/>
        <end position="577"/>
    </location>
</feature>
<dbReference type="CDD" id="cd20557">
    <property type="entry name" value="CYCLIN_ScPCL1-like"/>
    <property type="match status" value="1"/>
</dbReference>
<dbReference type="PANTHER" id="PTHR15615">
    <property type="match status" value="1"/>
</dbReference>
<dbReference type="PANTHER" id="PTHR15615:SF36">
    <property type="entry name" value="PHO85 CYCLIN-5"/>
    <property type="match status" value="1"/>
</dbReference>
<name>A0AA38XEW3_9EURO</name>
<feature type="region of interest" description="Disordered" evidence="1">
    <location>
        <begin position="505"/>
        <end position="577"/>
    </location>
</feature>
<dbReference type="GO" id="GO:0016538">
    <property type="term" value="F:cyclin-dependent protein serine/threonine kinase regulator activity"/>
    <property type="evidence" value="ECO:0007669"/>
    <property type="project" value="TreeGrafter"/>
</dbReference>
<dbReference type="GO" id="GO:0000307">
    <property type="term" value="C:cyclin-dependent protein kinase holoenzyme complex"/>
    <property type="evidence" value="ECO:0007669"/>
    <property type="project" value="TreeGrafter"/>
</dbReference>
<dbReference type="Gene3D" id="1.10.472.10">
    <property type="entry name" value="Cyclin-like"/>
    <property type="match status" value="1"/>
</dbReference>
<dbReference type="Pfam" id="PF08613">
    <property type="entry name" value="Cyclin"/>
    <property type="match status" value="1"/>
</dbReference>
<dbReference type="GO" id="GO:0005634">
    <property type="term" value="C:nucleus"/>
    <property type="evidence" value="ECO:0007669"/>
    <property type="project" value="TreeGrafter"/>
</dbReference>
<comment type="caution">
    <text evidence="2">The sequence shown here is derived from an EMBL/GenBank/DDBJ whole genome shotgun (WGS) entry which is preliminary data.</text>
</comment>
<dbReference type="InterPro" id="IPR013922">
    <property type="entry name" value="Cyclin_PHO80-like"/>
</dbReference>
<dbReference type="Proteomes" id="UP001172673">
    <property type="component" value="Unassembled WGS sequence"/>
</dbReference>
<reference evidence="2" key="1">
    <citation type="submission" date="2022-10" db="EMBL/GenBank/DDBJ databases">
        <title>Culturing micro-colonial fungi from biological soil crusts in the Mojave desert and describing Neophaeococcomyces mojavensis, and introducing the new genera and species Taxawa tesnikishii.</title>
        <authorList>
            <person name="Kurbessoian T."/>
            <person name="Stajich J.E."/>
        </authorList>
    </citation>
    <scope>NUCLEOTIDE SEQUENCE</scope>
    <source>
        <strain evidence="2">TK_41</strain>
    </source>
</reference>
<feature type="compositionally biased region" description="Polar residues" evidence="1">
    <location>
        <begin position="538"/>
        <end position="548"/>
    </location>
</feature>
<sequence length="691" mass="76419">MGFEQAAALSSSFPPQDVQDSVPAWLFTQLSYDQTFRASHAHTYNQHADQSNHQVPWNPDLQRCKQDIDQSSISSVDDDVSISDSAHDSYSSEASSQTSWTSATESSDSFMDEDGKEQFPQLVKVTSFTAGEAQEPQCGSISTKNDHSVFGEGCTPCPIENLVRGVKTGASNLSRFWRQPCVRRSQVYTQTCSRPSTVEATTEPNVQHCRSRRSACSALRQCPPKLKRDTDVTEQFVALLIIFAKRLITALWPSSDSPPMSTECFGAGVLPLETFIKETLRRSKTSFSTLQVALYYLILLRSRMPLAQAASRCKGDTSEKSQCRAMQCGRRMFLSALMLASKYLQDRNYSARAWSKISGLRSNEINENEREYLARINYDLHVPKEMFENWSKIVLVLSKLSNERPCFQQRSFDASFSPLGAESNTSLAAMVSQVDLDVDDFGDLGQTFFTGEWWSSLLQKLEPSIIKEAPLADAFLRAHLPSSKLHVIASLPHLSREVNAPLDFSTPSSNPVTHGEDLNFGDMHHARNPLPSGAHGLQTPQTPVSMSPASGPALPSRPQLGNLPTPQTTPRICSQISGEKSYPRPALRFAASMEAMRSSLRKECFRKASLERCPPPQPQGSSDQNDNTPDCFASLCVIRLDDDDNIDVAISLIVHFLCLLLVSSGAHVATSAEKRSCLWTQLSLVPSLLSL</sequence>
<feature type="region of interest" description="Disordered" evidence="1">
    <location>
        <begin position="70"/>
        <end position="115"/>
    </location>
</feature>
<dbReference type="AlphaFoldDB" id="A0AA38XEW3"/>
<feature type="compositionally biased region" description="Low complexity" evidence="1">
    <location>
        <begin position="82"/>
        <end position="107"/>
    </location>
</feature>
<keyword evidence="3" id="KW-1185">Reference proteome</keyword>
<gene>
    <name evidence="2" type="primary">PCL5</name>
    <name evidence="2" type="ORF">H2200_003761</name>
</gene>
<organism evidence="2 3">
    <name type="scientific">Cladophialophora chaetospira</name>
    <dbReference type="NCBI Taxonomy" id="386627"/>
    <lineage>
        <taxon>Eukaryota</taxon>
        <taxon>Fungi</taxon>
        <taxon>Dikarya</taxon>
        <taxon>Ascomycota</taxon>
        <taxon>Pezizomycotina</taxon>
        <taxon>Eurotiomycetes</taxon>
        <taxon>Chaetothyriomycetidae</taxon>
        <taxon>Chaetothyriales</taxon>
        <taxon>Herpotrichiellaceae</taxon>
        <taxon>Cladophialophora</taxon>
    </lineage>
</organism>